<evidence type="ECO:0000313" key="2">
    <source>
        <dbReference type="EMBL" id="OGJ04312.1"/>
    </source>
</evidence>
<feature type="domain" description="Transposase IS200-like" evidence="1">
    <location>
        <begin position="8"/>
        <end position="149"/>
    </location>
</feature>
<gene>
    <name evidence="2" type="ORF">A3G06_02070</name>
</gene>
<comment type="caution">
    <text evidence="2">The sequence shown here is derived from an EMBL/GenBank/DDBJ whole genome shotgun (WGS) entry which is preliminary data.</text>
</comment>
<dbReference type="Pfam" id="PF01797">
    <property type="entry name" value="Y1_Tnp"/>
    <property type="match status" value="1"/>
</dbReference>
<dbReference type="STRING" id="1801797.A3G06_02070"/>
<proteinExistence type="predicted"/>
<evidence type="ECO:0000259" key="1">
    <source>
        <dbReference type="SMART" id="SM01321"/>
    </source>
</evidence>
<protein>
    <recommendedName>
        <fullName evidence="1">Transposase IS200-like domain-containing protein</fullName>
    </recommendedName>
</protein>
<dbReference type="Proteomes" id="UP000176192">
    <property type="component" value="Unassembled WGS sequence"/>
</dbReference>
<sequence>MLREAAFVPGEYYHIYNRGIDKRIIFKSAYDYRRFIMLLYVANSEKPIRLDDLINTLHKKYEEILNLPKSNPLVSIGAWCLMPNHFHIIIREEIENGVTKFMRKLGVGYSMYFNIKYQRTGSLFGGVFKSKNISDDRYLKHLFGYISLNPLDLEFPEWEGLIDKQNPKVWTDFLKKYQYSSYFDYIGVNRVEKNILNKEAFPEYFSSTEEFEDFVESYLSFNSTL</sequence>
<name>A0A1F6YD73_9BACT</name>
<dbReference type="GO" id="GO:0006313">
    <property type="term" value="P:DNA transposition"/>
    <property type="evidence" value="ECO:0007669"/>
    <property type="project" value="InterPro"/>
</dbReference>
<dbReference type="InterPro" id="IPR002686">
    <property type="entry name" value="Transposase_17"/>
</dbReference>
<dbReference type="AlphaFoldDB" id="A0A1F6YD73"/>
<dbReference type="SMART" id="SM01321">
    <property type="entry name" value="Y1_Tnp"/>
    <property type="match status" value="1"/>
</dbReference>
<dbReference type="PANTHER" id="PTHR34322">
    <property type="entry name" value="TRANSPOSASE, Y1_TNP DOMAIN-CONTAINING"/>
    <property type="match status" value="1"/>
</dbReference>
<dbReference type="GO" id="GO:0003677">
    <property type="term" value="F:DNA binding"/>
    <property type="evidence" value="ECO:0007669"/>
    <property type="project" value="InterPro"/>
</dbReference>
<accession>A0A1F6YD73</accession>
<dbReference type="EMBL" id="MFVV01000001">
    <property type="protein sequence ID" value="OGJ04312.1"/>
    <property type="molecule type" value="Genomic_DNA"/>
</dbReference>
<dbReference type="Gene3D" id="3.30.70.1290">
    <property type="entry name" value="Transposase IS200-like"/>
    <property type="match status" value="1"/>
</dbReference>
<dbReference type="GO" id="GO:0004803">
    <property type="term" value="F:transposase activity"/>
    <property type="evidence" value="ECO:0007669"/>
    <property type="project" value="InterPro"/>
</dbReference>
<dbReference type="SUPFAM" id="SSF143422">
    <property type="entry name" value="Transposase IS200-like"/>
    <property type="match status" value="1"/>
</dbReference>
<dbReference type="PANTHER" id="PTHR34322:SF2">
    <property type="entry name" value="TRANSPOSASE IS200-LIKE DOMAIN-CONTAINING PROTEIN"/>
    <property type="match status" value="1"/>
</dbReference>
<reference evidence="2 3" key="1">
    <citation type="journal article" date="2016" name="Nat. Commun.">
        <title>Thousands of microbial genomes shed light on interconnected biogeochemical processes in an aquifer system.</title>
        <authorList>
            <person name="Anantharaman K."/>
            <person name="Brown C.T."/>
            <person name="Hug L.A."/>
            <person name="Sharon I."/>
            <person name="Castelle C.J."/>
            <person name="Probst A.J."/>
            <person name="Thomas B.C."/>
            <person name="Singh A."/>
            <person name="Wilkins M.J."/>
            <person name="Karaoz U."/>
            <person name="Brodie E.L."/>
            <person name="Williams K.H."/>
            <person name="Hubbard S.S."/>
            <person name="Banfield J.F."/>
        </authorList>
    </citation>
    <scope>NUCLEOTIDE SEQUENCE [LARGE SCALE GENOMIC DNA]</scope>
</reference>
<dbReference type="InterPro" id="IPR036515">
    <property type="entry name" value="Transposase_17_sf"/>
</dbReference>
<organism evidence="2 3">
    <name type="scientific">Candidatus Nomurabacteria bacterium RIFCSPLOWO2_12_FULL_46_14</name>
    <dbReference type="NCBI Taxonomy" id="1801797"/>
    <lineage>
        <taxon>Bacteria</taxon>
        <taxon>Candidatus Nomuraibacteriota</taxon>
    </lineage>
</organism>
<evidence type="ECO:0000313" key="3">
    <source>
        <dbReference type="Proteomes" id="UP000176192"/>
    </source>
</evidence>